<dbReference type="PANTHER" id="PTHR12631:SF10">
    <property type="entry name" value="BETA-XYLOSIDASE-LIKE PROTEIN-RELATED"/>
    <property type="match status" value="1"/>
</dbReference>
<comment type="caution">
    <text evidence="7">The sequence shown here is derived from an EMBL/GenBank/DDBJ whole genome shotgun (WGS) entry which is preliminary data.</text>
</comment>
<keyword evidence="8" id="KW-1185">Reference proteome</keyword>
<evidence type="ECO:0000256" key="1">
    <source>
        <dbReference type="ARBA" id="ARBA00022801"/>
    </source>
</evidence>
<reference evidence="7" key="1">
    <citation type="submission" date="2024-01" db="EMBL/GenBank/DDBJ databases">
        <title>First draft genome sequence data of TA4-1, the type strain of Gram-positive actinobacterium Streptomyces chiangmaiensis.</title>
        <authorList>
            <person name="Yasawong M."/>
            <person name="Nantapong N."/>
        </authorList>
    </citation>
    <scope>NUCLEOTIDE SEQUENCE</scope>
    <source>
        <strain evidence="7">TA4-1</strain>
    </source>
</reference>
<dbReference type="PANTHER" id="PTHR12631">
    <property type="entry name" value="ALPHA-L-IDURONIDASE"/>
    <property type="match status" value="1"/>
</dbReference>
<proteinExistence type="inferred from homology"/>
<dbReference type="EMBL" id="JAYWVC010000169">
    <property type="protein sequence ID" value="MED7826624.1"/>
    <property type="molecule type" value="Genomic_DNA"/>
</dbReference>
<dbReference type="Pfam" id="PF00150">
    <property type="entry name" value="Cellulase"/>
    <property type="match status" value="1"/>
</dbReference>
<comment type="similarity">
    <text evidence="3">Belongs to the glycosyl hydrolase 5 (cellulase A) family.</text>
</comment>
<dbReference type="InterPro" id="IPR051923">
    <property type="entry name" value="Glycosyl_Hydrolase_39"/>
</dbReference>
<dbReference type="InterPro" id="IPR001547">
    <property type="entry name" value="Glyco_hydro_5"/>
</dbReference>
<evidence type="ECO:0000313" key="8">
    <source>
        <dbReference type="Proteomes" id="UP001333996"/>
    </source>
</evidence>
<keyword evidence="1 3" id="KW-0378">Hydrolase</keyword>
<protein>
    <submittedName>
        <fullName evidence="7">Cellulase family glycosylhydrolase</fullName>
    </submittedName>
</protein>
<dbReference type="RefSeq" id="WP_329511020.1">
    <property type="nucleotide sequence ID" value="NZ_BAAAYZ010000048.1"/>
</dbReference>
<accession>A0ABU7FRL3</accession>
<feature type="region of interest" description="Disordered" evidence="4">
    <location>
        <begin position="21"/>
        <end position="48"/>
    </location>
</feature>
<keyword evidence="5" id="KW-0732">Signal</keyword>
<evidence type="ECO:0000256" key="3">
    <source>
        <dbReference type="RuleBase" id="RU361153"/>
    </source>
</evidence>
<evidence type="ECO:0000256" key="4">
    <source>
        <dbReference type="SAM" id="MobiDB-lite"/>
    </source>
</evidence>
<evidence type="ECO:0000313" key="7">
    <source>
        <dbReference type="EMBL" id="MED7826624.1"/>
    </source>
</evidence>
<dbReference type="Proteomes" id="UP001333996">
    <property type="component" value="Unassembled WGS sequence"/>
</dbReference>
<sequence>MLVSVLVVAACAAGVVALTGGGSATSRTPDDGGIGASPSSATAQSEKHDRTHNLRFGLSYGDTLTWMTDAQLNKAMQDAKELGVHWLRVDLSWRNIQPDSPTQYLWDRFDRVVAAARAQHLEILATLSYTPRWAGDPSCARSQTCPPANNARFAEFARHAAERYASQGVHTWEIWNEPNIQKFWLTGPSIERYTGLLTATSKAIRSVDPDAYLLLGGLAAVETIPSKQYVSHKTFLEGLAREGALKQVDAISYHPYTYPLLPSTETATGTRFQDIDRTPDSLVSTLERYGEPDMPVWLTETGAPTWSGGRAADSTDAQGTSHVTPRLQAEIATDTVPAAAAKPSVGAVFWFGYRDGSPQSASDRKSQFYGLAYYDGTRKPAFEAFGKAISAYKATAK</sequence>
<evidence type="ECO:0000256" key="5">
    <source>
        <dbReference type="SAM" id="SignalP"/>
    </source>
</evidence>
<dbReference type="Gene3D" id="3.20.20.80">
    <property type="entry name" value="Glycosidases"/>
    <property type="match status" value="1"/>
</dbReference>
<feature type="domain" description="Glycoside hydrolase family 5" evidence="6">
    <location>
        <begin position="61"/>
        <end position="312"/>
    </location>
</feature>
<dbReference type="SUPFAM" id="SSF51445">
    <property type="entry name" value="(Trans)glycosidases"/>
    <property type="match status" value="1"/>
</dbReference>
<feature type="signal peptide" evidence="5">
    <location>
        <begin position="1"/>
        <end position="17"/>
    </location>
</feature>
<dbReference type="InterPro" id="IPR017853">
    <property type="entry name" value="GH"/>
</dbReference>
<organism evidence="7 8">
    <name type="scientific">Streptomyces chiangmaiensis</name>
    <dbReference type="NCBI Taxonomy" id="766497"/>
    <lineage>
        <taxon>Bacteria</taxon>
        <taxon>Bacillati</taxon>
        <taxon>Actinomycetota</taxon>
        <taxon>Actinomycetes</taxon>
        <taxon>Kitasatosporales</taxon>
        <taxon>Streptomycetaceae</taxon>
        <taxon>Streptomyces</taxon>
    </lineage>
</organism>
<feature type="chain" id="PRO_5046552060" evidence="5">
    <location>
        <begin position="18"/>
        <end position="397"/>
    </location>
</feature>
<keyword evidence="2 3" id="KW-0326">Glycosidase</keyword>
<evidence type="ECO:0000256" key="2">
    <source>
        <dbReference type="ARBA" id="ARBA00023295"/>
    </source>
</evidence>
<gene>
    <name evidence="7" type="ORF">VXC91_32945</name>
</gene>
<name>A0ABU7FRL3_9ACTN</name>
<evidence type="ECO:0000259" key="6">
    <source>
        <dbReference type="Pfam" id="PF00150"/>
    </source>
</evidence>